<reference evidence="1" key="1">
    <citation type="submission" date="2020-04" db="EMBL/GenBank/DDBJ databases">
        <title>A novel bacterium ('Candidatus Sarcina troglodytae' sp. nov.) linked to a protracted, uniformly lethal epizootic among sanctuary western chimpanzees (Pan troglodytes verus) in Sierra Leone.</title>
        <authorList>
            <person name="Owens L.A."/>
            <person name="Colitti B."/>
            <person name="Hirji I."/>
            <person name="Pizaro A."/>
            <person name="Jaffe J.E."/>
            <person name="Moittie S."/>
            <person name="Bishop-Lilly K.A."/>
            <person name="Estrella L.A."/>
            <person name="Voegtly L.J."/>
            <person name="Kuhn J.H."/>
            <person name="Suen G."/>
            <person name="Deblois C.L."/>
            <person name="Dunn C."/>
            <person name="Juan-Salles C."/>
            <person name="Goldberg T.L."/>
        </authorList>
    </citation>
    <scope>NUCLEOTIDE SEQUENCE</scope>
    <source>
        <strain evidence="1">JB2</strain>
    </source>
</reference>
<protein>
    <submittedName>
        <fullName evidence="1">Winged helix-turn-helix transcriptional regulator</fullName>
    </submittedName>
</protein>
<dbReference type="EMBL" id="CP051754">
    <property type="protein sequence ID" value="QPJ84651.1"/>
    <property type="molecule type" value="Genomic_DNA"/>
</dbReference>
<gene>
    <name evidence="1" type="ORF">HH195_01455</name>
</gene>
<dbReference type="Proteomes" id="UP000594603">
    <property type="component" value="Chromosome"/>
</dbReference>
<proteinExistence type="predicted"/>
<evidence type="ECO:0000313" key="2">
    <source>
        <dbReference type="Proteomes" id="UP000594603"/>
    </source>
</evidence>
<keyword evidence="2" id="KW-1185">Reference proteome</keyword>
<name>A0ACD1BB09_9CLOT</name>
<accession>A0ACD1BB09</accession>
<sequence length="118" mass="13536">MSKKMETCNCNVIHKDAVEKVRNIMPQDEKLNILADFFKVFGDPTRLKILSALFEEELCVCDISALLNMTQSAVSHQLRLLKKSHIVKFRREGKVVYYSLDDGHIKSIVDQGIMHISE</sequence>
<organism evidence="1 2">
    <name type="scientific">Candidatus Sarcina troglodytae</name>
    <dbReference type="NCBI Taxonomy" id="2726954"/>
    <lineage>
        <taxon>Bacteria</taxon>
        <taxon>Bacillati</taxon>
        <taxon>Bacillota</taxon>
        <taxon>Clostridia</taxon>
        <taxon>Eubacteriales</taxon>
        <taxon>Clostridiaceae</taxon>
        <taxon>Sarcina</taxon>
    </lineage>
</organism>
<evidence type="ECO:0000313" key="1">
    <source>
        <dbReference type="EMBL" id="QPJ84651.1"/>
    </source>
</evidence>